<comment type="caution">
    <text evidence="2">The sequence shown here is derived from an EMBL/GenBank/DDBJ whole genome shotgun (WGS) entry which is preliminary data.</text>
</comment>
<organism evidence="2 3">
    <name type="scientific">Variovorax robiniae</name>
    <dbReference type="NCBI Taxonomy" id="1836199"/>
    <lineage>
        <taxon>Bacteria</taxon>
        <taxon>Pseudomonadati</taxon>
        <taxon>Pseudomonadota</taxon>
        <taxon>Betaproteobacteria</taxon>
        <taxon>Burkholderiales</taxon>
        <taxon>Comamonadaceae</taxon>
        <taxon>Variovorax</taxon>
    </lineage>
</organism>
<accession>A0ABU8X2H0</accession>
<feature type="transmembrane region" description="Helical" evidence="1">
    <location>
        <begin position="39"/>
        <end position="60"/>
    </location>
</feature>
<feature type="transmembrane region" description="Helical" evidence="1">
    <location>
        <begin position="72"/>
        <end position="94"/>
    </location>
</feature>
<dbReference type="Proteomes" id="UP001367030">
    <property type="component" value="Unassembled WGS sequence"/>
</dbReference>
<keyword evidence="1" id="KW-0472">Membrane</keyword>
<evidence type="ECO:0000313" key="2">
    <source>
        <dbReference type="EMBL" id="MEJ8853339.1"/>
    </source>
</evidence>
<protein>
    <submittedName>
        <fullName evidence="2">Uncharacterized protein</fullName>
    </submittedName>
</protein>
<reference evidence="2 3" key="1">
    <citation type="submission" date="2024-03" db="EMBL/GenBank/DDBJ databases">
        <title>Novel species of the genus Variovorax.</title>
        <authorList>
            <person name="Liu Q."/>
            <person name="Xin Y.-H."/>
        </authorList>
    </citation>
    <scope>NUCLEOTIDE SEQUENCE [LARGE SCALE GENOMIC DNA]</scope>
    <source>
        <strain evidence="2 3">KACC 18901</strain>
    </source>
</reference>
<sequence length="101" mass="10952">MKLGWKLSANLLAWIAAFPLINAAARMLERRWEWAGSSAAAGTVAVVLLLWAGLIYWLLVPRGTTAAKRAGYLAAFALLMLASGLLSMWLGFWLSVGLYGL</sequence>
<dbReference type="RefSeq" id="WP_340333435.1">
    <property type="nucleotide sequence ID" value="NZ_JBBKZS010000001.1"/>
</dbReference>
<dbReference type="EMBL" id="JBBKZS010000001">
    <property type="protein sequence ID" value="MEJ8853339.1"/>
    <property type="molecule type" value="Genomic_DNA"/>
</dbReference>
<gene>
    <name evidence="2" type="ORF">WKW79_02090</name>
</gene>
<evidence type="ECO:0000313" key="3">
    <source>
        <dbReference type="Proteomes" id="UP001367030"/>
    </source>
</evidence>
<keyword evidence="3" id="KW-1185">Reference proteome</keyword>
<evidence type="ECO:0000256" key="1">
    <source>
        <dbReference type="SAM" id="Phobius"/>
    </source>
</evidence>
<keyword evidence="1" id="KW-1133">Transmembrane helix</keyword>
<keyword evidence="1" id="KW-0812">Transmembrane</keyword>
<proteinExistence type="predicted"/>
<name>A0ABU8X2H0_9BURK</name>